<evidence type="ECO:0000259" key="4">
    <source>
        <dbReference type="SMART" id="SM00331"/>
    </source>
</evidence>
<evidence type="ECO:0000313" key="5">
    <source>
        <dbReference type="EMBL" id="SFC07060.1"/>
    </source>
</evidence>
<dbReference type="SMART" id="SM00028">
    <property type="entry name" value="TPR"/>
    <property type="match status" value="5"/>
</dbReference>
<feature type="transmembrane region" description="Helical" evidence="3">
    <location>
        <begin position="391"/>
        <end position="411"/>
    </location>
</feature>
<dbReference type="InterPro" id="IPR019734">
    <property type="entry name" value="TPR_rpt"/>
</dbReference>
<dbReference type="PANTHER" id="PTHR10098:SF108">
    <property type="entry name" value="TETRATRICOPEPTIDE REPEAT PROTEIN 28"/>
    <property type="match status" value="1"/>
</dbReference>
<sequence length="712" mass="81145">MLFSTPSVAQNNTSIEAILQMPDDSSKINELNNFAFKEVTDDAHLAAEHSRYALELSEKLNYPKGKAKALLNLGYANFTLGQYVKALSFYEKAKSIRESIGDKQGVASALNNIGLVYKLQAQYAEALDAFVNSLKIRQQLGDKAGIAASVNNIGNVYETLNDYEHALLYYNQALTACQELGNEEGVAGAYNNIGNVYRSQRNTKEAFNYYQKALQIRSKIKNLRGMAESYNNIGEIYRYRNNLPEALRYHLNSLKIKKELGDQYGIAVSLNRVGDIHASQGNFAIAQLYQEEGLVYAMQMGANEEIKEIYLSLSNLSARKGDYRSAYSYYKNYVSIKDSIFNKEKTERLTQLEAHFNDEQKEARIKLLEKDQAIQNLALKEKEAQINKQRLFNALFVAGFAFIVTMVLILYRSNQQKQRANRVLEEKNVEIQEQRDDLEAKNIEIQHQKELVEYKNKEITDSILYAQRIQQAILPSLPRIRQTLPDLFVFYNPRDIVSGDFYWFTEVQASSQIILAVADCVGHGVPGAFMTVMGNALLNEIVNENRITQPSRILQELDKKVVVALHQQQYSNEFESGSSGMDIVLVNINFALQEITFAGAKQPLYHWHNNELHVVPASKFSIGTMALTEKEFTQQSFVYHKGDMIYMATDGYQDQFGGKNGKKFMTKSFKEMLARIHSQPTELQQAYVQDIFHHWKKDNQQTDDVLVMGVRL</sequence>
<keyword evidence="6" id="KW-1185">Reference proteome</keyword>
<feature type="repeat" description="TPR" evidence="1">
    <location>
        <begin position="187"/>
        <end position="220"/>
    </location>
</feature>
<organism evidence="5 6">
    <name type="scientific">Flexibacter flexilis DSM 6793</name>
    <dbReference type="NCBI Taxonomy" id="927664"/>
    <lineage>
        <taxon>Bacteria</taxon>
        <taxon>Pseudomonadati</taxon>
        <taxon>Bacteroidota</taxon>
        <taxon>Cytophagia</taxon>
        <taxon>Cytophagales</taxon>
        <taxon>Flexibacteraceae</taxon>
        <taxon>Flexibacter</taxon>
    </lineage>
</organism>
<dbReference type="PANTHER" id="PTHR10098">
    <property type="entry name" value="RAPSYN-RELATED"/>
    <property type="match status" value="1"/>
</dbReference>
<feature type="domain" description="PPM-type phosphatase" evidence="4">
    <location>
        <begin position="484"/>
        <end position="712"/>
    </location>
</feature>
<dbReference type="InterPro" id="IPR011990">
    <property type="entry name" value="TPR-like_helical_dom_sf"/>
</dbReference>
<keyword evidence="3" id="KW-0472">Membrane</keyword>
<protein>
    <submittedName>
        <fullName evidence="5">Serine phosphatase RsbU, regulator of sigma subunit</fullName>
    </submittedName>
</protein>
<feature type="repeat" description="TPR" evidence="1">
    <location>
        <begin position="227"/>
        <end position="260"/>
    </location>
</feature>
<dbReference type="PROSITE" id="PS50293">
    <property type="entry name" value="TPR_REGION"/>
    <property type="match status" value="1"/>
</dbReference>
<dbReference type="Proteomes" id="UP000199514">
    <property type="component" value="Unassembled WGS sequence"/>
</dbReference>
<dbReference type="PROSITE" id="PS50005">
    <property type="entry name" value="TPR"/>
    <property type="match status" value="5"/>
</dbReference>
<name>A0A1I1GD74_9BACT</name>
<dbReference type="Gene3D" id="3.60.40.10">
    <property type="entry name" value="PPM-type phosphatase domain"/>
    <property type="match status" value="1"/>
</dbReference>
<gene>
    <name evidence="5" type="ORF">SAMN05421780_102467</name>
</gene>
<feature type="repeat" description="TPR" evidence="1">
    <location>
        <begin position="67"/>
        <end position="100"/>
    </location>
</feature>
<keyword evidence="1" id="KW-0802">TPR repeat</keyword>
<keyword evidence="2" id="KW-0175">Coiled coil</keyword>
<keyword evidence="3" id="KW-1133">Transmembrane helix</keyword>
<dbReference type="Pfam" id="PF07228">
    <property type="entry name" value="SpoIIE"/>
    <property type="match status" value="1"/>
</dbReference>
<feature type="repeat" description="TPR" evidence="1">
    <location>
        <begin position="147"/>
        <end position="180"/>
    </location>
</feature>
<dbReference type="AlphaFoldDB" id="A0A1I1GD74"/>
<evidence type="ECO:0000313" key="6">
    <source>
        <dbReference type="Proteomes" id="UP000199514"/>
    </source>
</evidence>
<proteinExistence type="predicted"/>
<dbReference type="Pfam" id="PF13424">
    <property type="entry name" value="TPR_12"/>
    <property type="match status" value="2"/>
</dbReference>
<reference evidence="5 6" key="1">
    <citation type="submission" date="2016-10" db="EMBL/GenBank/DDBJ databases">
        <authorList>
            <person name="de Groot N.N."/>
        </authorList>
    </citation>
    <scope>NUCLEOTIDE SEQUENCE [LARGE SCALE GENOMIC DNA]</scope>
    <source>
        <strain evidence="5 6">DSM 6793</strain>
    </source>
</reference>
<keyword evidence="3" id="KW-0812">Transmembrane</keyword>
<dbReference type="EMBL" id="FOLE01000002">
    <property type="protein sequence ID" value="SFC07060.1"/>
    <property type="molecule type" value="Genomic_DNA"/>
</dbReference>
<dbReference type="InterPro" id="IPR001932">
    <property type="entry name" value="PPM-type_phosphatase-like_dom"/>
</dbReference>
<dbReference type="InterPro" id="IPR036457">
    <property type="entry name" value="PPM-type-like_dom_sf"/>
</dbReference>
<dbReference type="SMART" id="SM00331">
    <property type="entry name" value="PP2C_SIG"/>
    <property type="match status" value="1"/>
</dbReference>
<dbReference type="Pfam" id="PF13181">
    <property type="entry name" value="TPR_8"/>
    <property type="match status" value="1"/>
</dbReference>
<dbReference type="SUPFAM" id="SSF48452">
    <property type="entry name" value="TPR-like"/>
    <property type="match status" value="2"/>
</dbReference>
<evidence type="ECO:0000256" key="2">
    <source>
        <dbReference type="SAM" id="Coils"/>
    </source>
</evidence>
<feature type="repeat" description="TPR" evidence="1">
    <location>
        <begin position="107"/>
        <end position="140"/>
    </location>
</feature>
<evidence type="ECO:0000256" key="1">
    <source>
        <dbReference type="PROSITE-ProRule" id="PRU00339"/>
    </source>
</evidence>
<dbReference type="STRING" id="927664.SAMN05421780_102467"/>
<evidence type="ECO:0000256" key="3">
    <source>
        <dbReference type="SAM" id="Phobius"/>
    </source>
</evidence>
<feature type="coiled-coil region" evidence="2">
    <location>
        <begin position="414"/>
        <end position="451"/>
    </location>
</feature>
<dbReference type="Gene3D" id="1.25.40.10">
    <property type="entry name" value="Tetratricopeptide repeat domain"/>
    <property type="match status" value="2"/>
</dbReference>
<accession>A0A1I1GD74</accession>